<protein>
    <submittedName>
        <fullName evidence="2">Uncharacterized protein</fullName>
    </submittedName>
</protein>
<keyword evidence="3" id="KW-1185">Reference proteome</keyword>
<dbReference type="Gramene" id="KXG19602">
    <property type="protein sequence ID" value="KXG19602"/>
    <property type="gene ID" value="SORBI_3010G085500"/>
</dbReference>
<dbReference type="EMBL" id="CM000769">
    <property type="protein sequence ID" value="KXG19602.1"/>
    <property type="molecule type" value="Genomic_DNA"/>
</dbReference>
<feature type="region of interest" description="Disordered" evidence="1">
    <location>
        <begin position="96"/>
        <end position="154"/>
    </location>
</feature>
<feature type="compositionally biased region" description="Basic and acidic residues" evidence="1">
    <location>
        <begin position="128"/>
        <end position="154"/>
    </location>
</feature>
<dbReference type="Proteomes" id="UP000000768">
    <property type="component" value="Chromosome 10"/>
</dbReference>
<reference evidence="3" key="2">
    <citation type="journal article" date="2018" name="Plant J.">
        <title>The Sorghum bicolor reference genome: improved assembly, gene annotations, a transcriptome atlas, and signatures of genome organization.</title>
        <authorList>
            <person name="McCormick R.F."/>
            <person name="Truong S.K."/>
            <person name="Sreedasyam A."/>
            <person name="Jenkins J."/>
            <person name="Shu S."/>
            <person name="Sims D."/>
            <person name="Kennedy M."/>
            <person name="Amirebrahimi M."/>
            <person name="Weers B.D."/>
            <person name="McKinley B."/>
            <person name="Mattison A."/>
            <person name="Morishige D.T."/>
            <person name="Grimwood J."/>
            <person name="Schmutz J."/>
            <person name="Mullet J.E."/>
        </authorList>
    </citation>
    <scope>NUCLEOTIDE SEQUENCE [LARGE SCALE GENOMIC DNA]</scope>
    <source>
        <strain evidence="3">cv. BTx623</strain>
    </source>
</reference>
<proteinExistence type="predicted"/>
<evidence type="ECO:0000313" key="3">
    <source>
        <dbReference type="Proteomes" id="UP000000768"/>
    </source>
</evidence>
<accession>A0A194YI08</accession>
<gene>
    <name evidence="2" type="ORF">SORBI_3010G085500</name>
</gene>
<organism evidence="2 3">
    <name type="scientific">Sorghum bicolor</name>
    <name type="common">Sorghum</name>
    <name type="synonym">Sorghum vulgare</name>
    <dbReference type="NCBI Taxonomy" id="4558"/>
    <lineage>
        <taxon>Eukaryota</taxon>
        <taxon>Viridiplantae</taxon>
        <taxon>Streptophyta</taxon>
        <taxon>Embryophyta</taxon>
        <taxon>Tracheophyta</taxon>
        <taxon>Spermatophyta</taxon>
        <taxon>Magnoliopsida</taxon>
        <taxon>Liliopsida</taxon>
        <taxon>Poales</taxon>
        <taxon>Poaceae</taxon>
        <taxon>PACMAD clade</taxon>
        <taxon>Panicoideae</taxon>
        <taxon>Andropogonodae</taxon>
        <taxon>Andropogoneae</taxon>
        <taxon>Sorghinae</taxon>
        <taxon>Sorghum</taxon>
    </lineage>
</organism>
<feature type="compositionally biased region" description="Basic and acidic residues" evidence="1">
    <location>
        <begin position="96"/>
        <end position="114"/>
    </location>
</feature>
<reference evidence="2 3" key="1">
    <citation type="journal article" date="2009" name="Nature">
        <title>The Sorghum bicolor genome and the diversification of grasses.</title>
        <authorList>
            <person name="Paterson A.H."/>
            <person name="Bowers J.E."/>
            <person name="Bruggmann R."/>
            <person name="Dubchak I."/>
            <person name="Grimwood J."/>
            <person name="Gundlach H."/>
            <person name="Haberer G."/>
            <person name="Hellsten U."/>
            <person name="Mitros T."/>
            <person name="Poliakov A."/>
            <person name="Schmutz J."/>
            <person name="Spannagl M."/>
            <person name="Tang H."/>
            <person name="Wang X."/>
            <person name="Wicker T."/>
            <person name="Bharti A.K."/>
            <person name="Chapman J."/>
            <person name="Feltus F.A."/>
            <person name="Gowik U."/>
            <person name="Grigoriev I.V."/>
            <person name="Lyons E."/>
            <person name="Maher C.A."/>
            <person name="Martis M."/>
            <person name="Narechania A."/>
            <person name="Otillar R.P."/>
            <person name="Penning B.W."/>
            <person name="Salamov A.A."/>
            <person name="Wang Y."/>
            <person name="Zhang L."/>
            <person name="Carpita N.C."/>
            <person name="Freeling M."/>
            <person name="Gingle A.R."/>
            <person name="Hash C.T."/>
            <person name="Keller B."/>
            <person name="Klein P."/>
            <person name="Kresovich S."/>
            <person name="McCann M.C."/>
            <person name="Ming R."/>
            <person name="Peterson D.G."/>
            <person name="Mehboob-ur-Rahman"/>
            <person name="Ware D."/>
            <person name="Westhoff P."/>
            <person name="Mayer K.F."/>
            <person name="Messing J."/>
            <person name="Rokhsar D.S."/>
        </authorList>
    </citation>
    <scope>NUCLEOTIDE SEQUENCE [LARGE SCALE GENOMIC DNA]</scope>
    <source>
        <strain evidence="3">cv. BTx623</strain>
    </source>
</reference>
<dbReference type="FunCoup" id="A0A194YI08">
    <property type="interactions" value="791"/>
</dbReference>
<sequence>MENGDETLASPTVAAAEKAALNDGVAEEEQVPITHPAKSYAAVAAENPAPIGGVAKEEEGDADAHTAARSYAAVAARVKIEDLRVAKLEVEAKLGEARRENKSLAEQTHGDARRSRGCVMASATTTTTKEREAPAAKAPKEGEVARRASEAVVV</sequence>
<name>A0A194YI08_SORBI</name>
<evidence type="ECO:0000256" key="1">
    <source>
        <dbReference type="SAM" id="MobiDB-lite"/>
    </source>
</evidence>
<evidence type="ECO:0000313" key="2">
    <source>
        <dbReference type="EMBL" id="KXG19602.1"/>
    </source>
</evidence>
<dbReference type="AlphaFoldDB" id="A0A194YI08"/>
<dbReference type="InParanoid" id="A0A194YI08"/>